<evidence type="ECO:0000313" key="1">
    <source>
        <dbReference type="EMBL" id="OHV40160.1"/>
    </source>
</evidence>
<dbReference type="Gene3D" id="3.30.1240.10">
    <property type="match status" value="1"/>
</dbReference>
<dbReference type="GO" id="GO:0005829">
    <property type="term" value="C:cytosol"/>
    <property type="evidence" value="ECO:0007669"/>
    <property type="project" value="TreeGrafter"/>
</dbReference>
<reference evidence="2" key="1">
    <citation type="submission" date="2016-07" db="EMBL/GenBank/DDBJ databases">
        <title>Frankia sp. NRRL B-16219 Genome sequencing.</title>
        <authorList>
            <person name="Ghodhbane-Gtari F."/>
            <person name="Swanson E."/>
            <person name="Gueddou A."/>
            <person name="Louati M."/>
            <person name="Nouioui I."/>
            <person name="Hezbri K."/>
            <person name="Abebe-Akele F."/>
            <person name="Simpson S."/>
            <person name="Morris K."/>
            <person name="Thomas K."/>
            <person name="Gtari M."/>
            <person name="Tisa L.S."/>
        </authorList>
    </citation>
    <scope>NUCLEOTIDE SEQUENCE [LARGE SCALE GENOMIC DNA]</scope>
    <source>
        <strain evidence="2">NRRL B-16219</strain>
    </source>
</reference>
<sequence length="268" mass="27962">MVDWLLVSRPVLVATDLDGTLIRTDGTVSDRTRDALRQVENSGSTVVFVTGRPTRVMADVVRQTAVSGLAICANGALVYDLDTGVPVSQTILETPAALKLAAAIRAAVPDATFAVESGVRFGREPDFLTMWPDPGELVAGFHELLEHLPATKLLVRRGGASLADVYETVVALAGTEAVVTTSSHDLIEIAGPGVSKAVALAELASERGVLAAEVVAFGDMPNDLPMFAWAGHAVAVANAHPDVLAAADEITASNDDDGVAQVLERLFS</sequence>
<dbReference type="AlphaFoldDB" id="A0A1S1R1V6"/>
<gene>
    <name evidence="1" type="ORF">BBK14_13270</name>
</gene>
<proteinExistence type="predicted"/>
<protein>
    <submittedName>
        <fullName evidence="1">Haloacid dehalogenase</fullName>
    </submittedName>
</protein>
<dbReference type="OrthoDB" id="3180855at2"/>
<dbReference type="GO" id="GO:0000287">
    <property type="term" value="F:magnesium ion binding"/>
    <property type="evidence" value="ECO:0007669"/>
    <property type="project" value="TreeGrafter"/>
</dbReference>
<evidence type="ECO:0000313" key="2">
    <source>
        <dbReference type="Proteomes" id="UP000179769"/>
    </source>
</evidence>
<dbReference type="SUPFAM" id="SSF56784">
    <property type="entry name" value="HAD-like"/>
    <property type="match status" value="1"/>
</dbReference>
<dbReference type="InterPro" id="IPR036412">
    <property type="entry name" value="HAD-like_sf"/>
</dbReference>
<dbReference type="PANTHER" id="PTHR10000">
    <property type="entry name" value="PHOSPHOSERINE PHOSPHATASE"/>
    <property type="match status" value="1"/>
</dbReference>
<accession>A0A1S1R1V6</accession>
<dbReference type="PANTHER" id="PTHR10000:SF8">
    <property type="entry name" value="HAD SUPERFAMILY HYDROLASE-LIKE, TYPE 3"/>
    <property type="match status" value="1"/>
</dbReference>
<dbReference type="CDD" id="cd07516">
    <property type="entry name" value="HAD_Pase"/>
    <property type="match status" value="1"/>
</dbReference>
<dbReference type="EMBL" id="MAXA01000080">
    <property type="protein sequence ID" value="OHV40160.1"/>
    <property type="molecule type" value="Genomic_DNA"/>
</dbReference>
<keyword evidence="2" id="KW-1185">Reference proteome</keyword>
<dbReference type="Pfam" id="PF08282">
    <property type="entry name" value="Hydrolase_3"/>
    <property type="match status" value="1"/>
</dbReference>
<dbReference type="GO" id="GO:0016791">
    <property type="term" value="F:phosphatase activity"/>
    <property type="evidence" value="ECO:0007669"/>
    <property type="project" value="TreeGrafter"/>
</dbReference>
<name>A0A1S1R1V6_9ACTN</name>
<dbReference type="InterPro" id="IPR023214">
    <property type="entry name" value="HAD_sf"/>
</dbReference>
<comment type="caution">
    <text evidence="1">The sequence shown here is derived from an EMBL/GenBank/DDBJ whole genome shotgun (WGS) entry which is preliminary data.</text>
</comment>
<organism evidence="1 2">
    <name type="scientific">Parafrankia soli</name>
    <dbReference type="NCBI Taxonomy" id="2599596"/>
    <lineage>
        <taxon>Bacteria</taxon>
        <taxon>Bacillati</taxon>
        <taxon>Actinomycetota</taxon>
        <taxon>Actinomycetes</taxon>
        <taxon>Frankiales</taxon>
        <taxon>Frankiaceae</taxon>
        <taxon>Parafrankia</taxon>
    </lineage>
</organism>
<dbReference type="RefSeq" id="WP_071060907.1">
    <property type="nucleotide sequence ID" value="NZ_JBFLUH010000003.1"/>
</dbReference>
<dbReference type="Proteomes" id="UP000179769">
    <property type="component" value="Unassembled WGS sequence"/>
</dbReference>
<dbReference type="Gene3D" id="3.40.50.1000">
    <property type="entry name" value="HAD superfamily/HAD-like"/>
    <property type="match status" value="1"/>
</dbReference>